<keyword evidence="3" id="KW-1185">Reference proteome</keyword>
<evidence type="ECO:0000313" key="3">
    <source>
        <dbReference type="Proteomes" id="UP000271098"/>
    </source>
</evidence>
<reference evidence="2 3" key="2">
    <citation type="submission" date="2018-11" db="EMBL/GenBank/DDBJ databases">
        <authorList>
            <consortium name="Pathogen Informatics"/>
        </authorList>
    </citation>
    <scope>NUCLEOTIDE SEQUENCE [LARGE SCALE GENOMIC DNA]</scope>
</reference>
<organism evidence="4">
    <name type="scientific">Gongylonema pulchrum</name>
    <dbReference type="NCBI Taxonomy" id="637853"/>
    <lineage>
        <taxon>Eukaryota</taxon>
        <taxon>Metazoa</taxon>
        <taxon>Ecdysozoa</taxon>
        <taxon>Nematoda</taxon>
        <taxon>Chromadorea</taxon>
        <taxon>Rhabditida</taxon>
        <taxon>Spirurina</taxon>
        <taxon>Spiruromorpha</taxon>
        <taxon>Spiruroidea</taxon>
        <taxon>Gongylonematidae</taxon>
        <taxon>Gongylonema</taxon>
    </lineage>
</organism>
<dbReference type="EMBL" id="UYRT01083933">
    <property type="protein sequence ID" value="VDN28136.1"/>
    <property type="molecule type" value="Genomic_DNA"/>
</dbReference>
<evidence type="ECO:0000313" key="2">
    <source>
        <dbReference type="EMBL" id="VDN28136.1"/>
    </source>
</evidence>
<dbReference type="Proteomes" id="UP000271098">
    <property type="component" value="Unassembled WGS sequence"/>
</dbReference>
<dbReference type="PANTHER" id="PTHR21119:SF5">
    <property type="entry name" value="C2 DOMAIN-CONTAINING PROTEIN"/>
    <property type="match status" value="1"/>
</dbReference>
<evidence type="ECO:0000256" key="1">
    <source>
        <dbReference type="SAM" id="MobiDB-lite"/>
    </source>
</evidence>
<dbReference type="OrthoDB" id="9976063at2759"/>
<name>A0A183E6H8_9BILA</name>
<feature type="region of interest" description="Disordered" evidence="1">
    <location>
        <begin position="328"/>
        <end position="410"/>
    </location>
</feature>
<dbReference type="AlphaFoldDB" id="A0A183E6H8"/>
<sequence>MDEPAQKFQTNPGLNMSPYWEESFDFELTAASEEILFEVYESEVKGGVGAQHESEDDRFLGLAIGRPYRNDVITGNLTIQFDFYYDPSLVTVGKQVDQVVIRSNVDQFRETVSSTRRPVYDPRGEKAKFLDINVTDSFGAHDAHEIVPTKTTTVTVKTVSQLPSNDKLQPSGLTVQQQQHQPTTAPAAPGMHSPQQQQQQQQQQRIQQQQARQHADYDGGGLDHHTQKTGTSELQKQQQHHVSYSTVTQQQHLATQPKQQFVTASQPVTSIGQQQQQQHPMPGSSAGTTSLDMMAQRAPTALKSQEASITTYPQQRYEQQLEHEAKAIINDKPETLNVSTSEETDKMHLSRGREKKRDDEKPTGKRDRSFFSELRKRLSGRKSAKRRAKSFDTGTGELEEAVSLPPSRDQSRTRFSGKLPFFFNNYTIFCY</sequence>
<feature type="compositionally biased region" description="Basic and acidic residues" evidence="1">
    <location>
        <begin position="213"/>
        <end position="226"/>
    </location>
</feature>
<evidence type="ECO:0000313" key="4">
    <source>
        <dbReference type="WBParaSite" id="GPUH_0001659101-mRNA-1"/>
    </source>
</evidence>
<feature type="compositionally biased region" description="Polar residues" evidence="1">
    <location>
        <begin position="228"/>
        <end position="272"/>
    </location>
</feature>
<protein>
    <submittedName>
        <fullName evidence="4">C2 domain-containing protein</fullName>
    </submittedName>
</protein>
<feature type="compositionally biased region" description="Basic and acidic residues" evidence="1">
    <location>
        <begin position="343"/>
        <end position="376"/>
    </location>
</feature>
<reference evidence="4" key="1">
    <citation type="submission" date="2016-06" db="UniProtKB">
        <authorList>
            <consortium name="WormBaseParasite"/>
        </authorList>
    </citation>
    <scope>IDENTIFICATION</scope>
</reference>
<gene>
    <name evidence="2" type="ORF">GPUH_LOCUS16569</name>
</gene>
<proteinExistence type="predicted"/>
<feature type="compositionally biased region" description="Low complexity" evidence="1">
    <location>
        <begin position="174"/>
        <end position="212"/>
    </location>
</feature>
<feature type="compositionally biased region" description="Basic residues" evidence="1">
    <location>
        <begin position="377"/>
        <end position="388"/>
    </location>
</feature>
<feature type="region of interest" description="Disordered" evidence="1">
    <location>
        <begin position="163"/>
        <end position="289"/>
    </location>
</feature>
<accession>A0A183E6H8</accession>
<dbReference type="WBParaSite" id="GPUH_0001659101-mRNA-1">
    <property type="protein sequence ID" value="GPUH_0001659101-mRNA-1"/>
    <property type="gene ID" value="GPUH_0001659101"/>
</dbReference>
<feature type="compositionally biased region" description="Polar residues" evidence="1">
    <location>
        <begin position="163"/>
        <end position="173"/>
    </location>
</feature>
<dbReference type="PANTHER" id="PTHR21119">
    <property type="entry name" value="C2 DOMAIN-CONTAINING PROTEIN"/>
    <property type="match status" value="1"/>
</dbReference>
<dbReference type="InterPro" id="IPR039934">
    <property type="entry name" value="C2CD2/C2CD2L"/>
</dbReference>